<dbReference type="InterPro" id="IPR016024">
    <property type="entry name" value="ARM-type_fold"/>
</dbReference>
<dbReference type="InterPro" id="IPR051345">
    <property type="entry name" value="Importin_beta-like_NTR"/>
</dbReference>
<dbReference type="KEGG" id="mbr:MONBRDRAFT_22794"/>
<evidence type="ECO:0000256" key="3">
    <source>
        <dbReference type="ARBA" id="ARBA00022448"/>
    </source>
</evidence>
<dbReference type="InParanoid" id="A9US38"/>
<organism evidence="5 6">
    <name type="scientific">Monosiga brevicollis</name>
    <name type="common">Choanoflagellate</name>
    <dbReference type="NCBI Taxonomy" id="81824"/>
    <lineage>
        <taxon>Eukaryota</taxon>
        <taxon>Choanoflagellata</taxon>
        <taxon>Craspedida</taxon>
        <taxon>Salpingoecidae</taxon>
        <taxon>Monosiga</taxon>
    </lineage>
</organism>
<protein>
    <recommendedName>
        <fullName evidence="7">Exportin-1/Importin-beta-like domain-containing protein</fullName>
    </recommendedName>
</protein>
<keyword evidence="3" id="KW-0813">Transport</keyword>
<evidence type="ECO:0000256" key="4">
    <source>
        <dbReference type="ARBA" id="ARBA00023242"/>
    </source>
</evidence>
<dbReference type="InterPro" id="IPR011989">
    <property type="entry name" value="ARM-like"/>
</dbReference>
<dbReference type="Gene3D" id="1.25.10.10">
    <property type="entry name" value="Leucine-rich Repeat Variant"/>
    <property type="match status" value="1"/>
</dbReference>
<dbReference type="PANTHER" id="PTHR12363:SF33">
    <property type="entry name" value="IMPORTIN-13"/>
    <property type="match status" value="1"/>
</dbReference>
<dbReference type="GO" id="GO:0005634">
    <property type="term" value="C:nucleus"/>
    <property type="evidence" value="ECO:0007669"/>
    <property type="project" value="UniProtKB-SubCell"/>
</dbReference>
<dbReference type="GO" id="GO:0005737">
    <property type="term" value="C:cytoplasm"/>
    <property type="evidence" value="ECO:0000318"/>
    <property type="project" value="GO_Central"/>
</dbReference>
<evidence type="ECO:0000256" key="1">
    <source>
        <dbReference type="ARBA" id="ARBA00004123"/>
    </source>
</evidence>
<accession>A9US38</accession>
<dbReference type="GO" id="GO:0006606">
    <property type="term" value="P:protein import into nucleus"/>
    <property type="evidence" value="ECO:0000318"/>
    <property type="project" value="GO_Central"/>
</dbReference>
<comment type="similarity">
    <text evidence="2">Belongs to the importin beta family.</text>
</comment>
<proteinExistence type="inferred from homology"/>
<dbReference type="InterPro" id="IPR040520">
    <property type="entry name" value="Importin_rep_3"/>
</dbReference>
<dbReference type="AlphaFoldDB" id="A9US38"/>
<dbReference type="RefSeq" id="XP_001742997.1">
    <property type="nucleotide sequence ID" value="XM_001742945.1"/>
</dbReference>
<comment type="subcellular location">
    <subcellularLocation>
        <location evidence="1">Nucleus</location>
    </subcellularLocation>
</comment>
<dbReference type="EMBL" id="CH991544">
    <property type="protein sequence ID" value="EDQ91711.1"/>
    <property type="molecule type" value="Genomic_DNA"/>
</dbReference>
<keyword evidence="4" id="KW-0539">Nucleus</keyword>
<dbReference type="OMA" id="YLSACCR"/>
<dbReference type="GeneID" id="5888179"/>
<name>A9US38_MONBE</name>
<dbReference type="eggNOG" id="KOG2022">
    <property type="taxonomic scope" value="Eukaryota"/>
</dbReference>
<dbReference type="STRING" id="81824.A9US38"/>
<dbReference type="PANTHER" id="PTHR12363">
    <property type="entry name" value="TRANSPORTIN 3 AND IMPORTIN 13"/>
    <property type="match status" value="1"/>
</dbReference>
<gene>
    <name evidence="5" type="ORF">MONBRDRAFT_22794</name>
</gene>
<sequence length="915" mass="100862">MSLAQPVLFRKLARVLATAAIKAVGSVWVNPVEDIQNGFTEYFQQHGGSENQLYATLMEIYRVWPRRCQVVKKTNVCLLWTRSHGTASSSATQSISECRRLSVPNKTTQPHLLVQLRLVTEKVVAAATAVLESSTEDTALLQSTLAAMAEFVERLSSLRLCTLAYEHSFSCGPPGNATFTPFMKNDLSSQLQRTTQLLMNDDLSDAAATYLVAVLSHDHARTMPDLWLEMMRYLNSTRPVLQQCLHEGRDDVVRGIIRVALAVGEEHVHKLLSSESPDMQREFGLLLELLAAAVAHPEPYLVGETISSLPTNFWFKFVDTLASFDEQLGPRLCASYKPIVLQVVAALVIKLRYPEEQLDANDLEDFDQYRSVWGEYILCVTTMLRDECINVLGSALVEARESNVTWQAYEAVLYCTACAAEGVDAECASVEHLLQLITDAPSHPIMTRTAIRCIGSFAEWLAAHGHVLVALVPMLYQPLRDADLGAVASESLRLCLDSGANQVQSILDSILDAILPIVDDATISIKVRKNLVEASCCAIRAAPTATMMRTSARLVNPLHEQTLGLLRQNLHDPATIEALMSHLQIMQAVSRCLQPTNPEPGSTPPLYPLMESSMLPLRAIFGQEPVNPGFVKEACIWLLSAIRTLGTASAPLCASIFDLVNLVIGREPSERLFETLAALGRLHHRNQDLQPVIHQELLDVSKALESRLSHPQQEDTNILMAYFDFVAKLVRVNAPLVVGNDSNFAMSLLYWGRLGMLQREPLTVRYACQLLSELISKSKETPVLQQAVASTAGEIMSASLNNIATTALGAFIVDMAGVLFAFASTYRDEFKAWLPTELGQPAYAHVPADVRDEFGTMATSSFVQFCHARCLGVLIKVCHLACLNNAMLAALKKKFNKALQQFASYCRDAQAVIID</sequence>
<dbReference type="SUPFAM" id="SSF48371">
    <property type="entry name" value="ARM repeat"/>
    <property type="match status" value="1"/>
</dbReference>
<keyword evidence="6" id="KW-1185">Reference proteome</keyword>
<evidence type="ECO:0000313" key="6">
    <source>
        <dbReference type="Proteomes" id="UP000001357"/>
    </source>
</evidence>
<dbReference type="Pfam" id="PF18806">
    <property type="entry name" value="Importin_rep_3"/>
    <property type="match status" value="1"/>
</dbReference>
<dbReference type="Proteomes" id="UP000001357">
    <property type="component" value="Unassembled WGS sequence"/>
</dbReference>
<evidence type="ECO:0008006" key="7">
    <source>
        <dbReference type="Google" id="ProtNLM"/>
    </source>
</evidence>
<evidence type="ECO:0000313" key="5">
    <source>
        <dbReference type="EMBL" id="EDQ91711.1"/>
    </source>
</evidence>
<reference evidence="5 6" key="1">
    <citation type="journal article" date="2008" name="Nature">
        <title>The genome of the choanoflagellate Monosiga brevicollis and the origin of metazoans.</title>
        <authorList>
            <consortium name="JGI Sequencing"/>
            <person name="King N."/>
            <person name="Westbrook M.J."/>
            <person name="Young S.L."/>
            <person name="Kuo A."/>
            <person name="Abedin M."/>
            <person name="Chapman J."/>
            <person name="Fairclough S."/>
            <person name="Hellsten U."/>
            <person name="Isogai Y."/>
            <person name="Letunic I."/>
            <person name="Marr M."/>
            <person name="Pincus D."/>
            <person name="Putnam N."/>
            <person name="Rokas A."/>
            <person name="Wright K.J."/>
            <person name="Zuzow R."/>
            <person name="Dirks W."/>
            <person name="Good M."/>
            <person name="Goodstein D."/>
            <person name="Lemons D."/>
            <person name="Li W."/>
            <person name="Lyons J.B."/>
            <person name="Morris A."/>
            <person name="Nichols S."/>
            <person name="Richter D.J."/>
            <person name="Salamov A."/>
            <person name="Bork P."/>
            <person name="Lim W.A."/>
            <person name="Manning G."/>
            <person name="Miller W.T."/>
            <person name="McGinnis W."/>
            <person name="Shapiro H."/>
            <person name="Tjian R."/>
            <person name="Grigoriev I.V."/>
            <person name="Rokhsar D."/>
        </authorList>
    </citation>
    <scope>NUCLEOTIDE SEQUENCE [LARGE SCALE GENOMIC DNA]</scope>
    <source>
        <strain evidence="6">MX1 / ATCC 50154</strain>
    </source>
</reference>
<evidence type="ECO:0000256" key="2">
    <source>
        <dbReference type="ARBA" id="ARBA00007991"/>
    </source>
</evidence>